<keyword evidence="2" id="KW-0975">Bacterial flagellum</keyword>
<dbReference type="NCBIfam" id="TIGR03506">
    <property type="entry name" value="FlgEFG_subfam"/>
    <property type="match status" value="1"/>
</dbReference>
<dbReference type="InterPro" id="IPR019776">
    <property type="entry name" value="Flagellar_basal_body_rod_CS"/>
</dbReference>
<feature type="domain" description="Flagellar basal-body/hook protein C-terminal" evidence="4">
    <location>
        <begin position="218"/>
        <end position="261"/>
    </location>
</feature>
<dbReference type="Pfam" id="PF22692">
    <property type="entry name" value="LlgE_F_G_D1"/>
    <property type="match status" value="1"/>
</dbReference>
<organism evidence="6 7">
    <name type="scientific">Roseburia porci</name>
    <dbReference type="NCBI Taxonomy" id="2605790"/>
    <lineage>
        <taxon>Bacteria</taxon>
        <taxon>Bacillati</taxon>
        <taxon>Bacillota</taxon>
        <taxon>Clostridia</taxon>
        <taxon>Lachnospirales</taxon>
        <taxon>Lachnospiraceae</taxon>
        <taxon>Roseburia</taxon>
    </lineage>
</organism>
<feature type="domain" description="Flagellar basal body rod protein N-terminal" evidence="3">
    <location>
        <begin position="5"/>
        <end position="35"/>
    </location>
</feature>
<evidence type="ECO:0000313" key="6">
    <source>
        <dbReference type="EMBL" id="MST74758.1"/>
    </source>
</evidence>
<accession>A0A6L5YR54</accession>
<dbReference type="Proteomes" id="UP000474024">
    <property type="component" value="Unassembled WGS sequence"/>
</dbReference>
<comment type="subcellular location">
    <subcellularLocation>
        <location evidence="2">Bacterial flagellum basal body</location>
    </subcellularLocation>
</comment>
<keyword evidence="6" id="KW-0282">Flagellum</keyword>
<dbReference type="AlphaFoldDB" id="A0A6L5YR54"/>
<dbReference type="InterPro" id="IPR053967">
    <property type="entry name" value="LlgE_F_G-like_D1"/>
</dbReference>
<comment type="caution">
    <text evidence="6">The sequence shown here is derived from an EMBL/GenBank/DDBJ whole genome shotgun (WGS) entry which is preliminary data.</text>
</comment>
<keyword evidence="7" id="KW-1185">Reference proteome</keyword>
<dbReference type="InterPro" id="IPR010930">
    <property type="entry name" value="Flg_bb/hook_C_dom"/>
</dbReference>
<evidence type="ECO:0000256" key="1">
    <source>
        <dbReference type="ARBA" id="ARBA00009677"/>
    </source>
</evidence>
<dbReference type="PANTHER" id="PTHR30435:SF19">
    <property type="entry name" value="FLAGELLAR BASAL-BODY ROD PROTEIN FLGG"/>
    <property type="match status" value="1"/>
</dbReference>
<keyword evidence="6" id="KW-0966">Cell projection</keyword>
<dbReference type="PROSITE" id="PS00588">
    <property type="entry name" value="FLAGELLA_BB_ROD"/>
    <property type="match status" value="1"/>
</dbReference>
<dbReference type="EMBL" id="VUNI01000009">
    <property type="protein sequence ID" value="MST74758.1"/>
    <property type="molecule type" value="Genomic_DNA"/>
</dbReference>
<keyword evidence="6" id="KW-0969">Cilium</keyword>
<dbReference type="SUPFAM" id="SSF117143">
    <property type="entry name" value="Flagellar hook protein flgE"/>
    <property type="match status" value="1"/>
</dbReference>
<evidence type="ECO:0000256" key="2">
    <source>
        <dbReference type="RuleBase" id="RU362116"/>
    </source>
</evidence>
<gene>
    <name evidence="6" type="ORF">FYJ75_06850</name>
</gene>
<dbReference type="GO" id="GO:0071978">
    <property type="term" value="P:bacterial-type flagellum-dependent swarming motility"/>
    <property type="evidence" value="ECO:0007669"/>
    <property type="project" value="TreeGrafter"/>
</dbReference>
<comment type="similarity">
    <text evidence="1 2">Belongs to the flagella basal body rod proteins family.</text>
</comment>
<dbReference type="InterPro" id="IPR020013">
    <property type="entry name" value="Flagellar_FlgE/F/G"/>
</dbReference>
<dbReference type="InterPro" id="IPR001444">
    <property type="entry name" value="Flag_bb_rod_N"/>
</dbReference>
<name>A0A6L5YR54_9FIRM</name>
<dbReference type="RefSeq" id="WP_154429726.1">
    <property type="nucleotide sequence ID" value="NZ_VUNI01000009.1"/>
</dbReference>
<proteinExistence type="inferred from homology"/>
<evidence type="ECO:0000259" key="5">
    <source>
        <dbReference type="Pfam" id="PF22692"/>
    </source>
</evidence>
<evidence type="ECO:0000259" key="4">
    <source>
        <dbReference type="Pfam" id="PF06429"/>
    </source>
</evidence>
<evidence type="ECO:0000259" key="3">
    <source>
        <dbReference type="Pfam" id="PF00460"/>
    </source>
</evidence>
<protein>
    <submittedName>
        <fullName evidence="6">Flagellar hook-basal body protein</fullName>
    </submittedName>
</protein>
<reference evidence="6 7" key="1">
    <citation type="submission" date="2019-08" db="EMBL/GenBank/DDBJ databases">
        <title>In-depth cultivation of the pig gut microbiome towards novel bacterial diversity and tailored functional studies.</title>
        <authorList>
            <person name="Wylensek D."/>
            <person name="Hitch T.C.A."/>
            <person name="Clavel T."/>
        </authorList>
    </citation>
    <scope>NUCLEOTIDE SEQUENCE [LARGE SCALE GENOMIC DNA]</scope>
    <source>
        <strain evidence="6 7">MUC/MUC-530-WT-4D</strain>
    </source>
</reference>
<evidence type="ECO:0000313" key="7">
    <source>
        <dbReference type="Proteomes" id="UP000474024"/>
    </source>
</evidence>
<sequence>MVKGLYTAHTGMVNEMKRLDVLSNNLANADTTGYKKEGTTATTFGDELAFRIRDTSDYGLPKRIGGITYGTKLGQVYTDYSTGNLKVTDNDTDFAINGDGFFAVAFTNKAGETSVKYTRDGAFTVNRNGYLVTKDGDYVLNTNGALTGNAGEGNYVRVDPNAKIQVNELGQVYQNNQLVSNIGVVNVDNYDYLEKYGENMYNLVDGGRVVNSDATVEQGALETSNVNVVSEMVNMITIQRAYEAGQKVITSIDGTLDIAANQVGKV</sequence>
<dbReference type="PANTHER" id="PTHR30435">
    <property type="entry name" value="FLAGELLAR PROTEIN"/>
    <property type="match status" value="1"/>
</dbReference>
<dbReference type="Pfam" id="PF00460">
    <property type="entry name" value="Flg_bb_rod"/>
    <property type="match status" value="1"/>
</dbReference>
<dbReference type="Pfam" id="PF06429">
    <property type="entry name" value="Flg_bbr_C"/>
    <property type="match status" value="1"/>
</dbReference>
<dbReference type="InterPro" id="IPR037925">
    <property type="entry name" value="FlgE/F/G-like"/>
</dbReference>
<feature type="domain" description="Flagellar hook protein FlgE/F/G-like D1" evidence="5">
    <location>
        <begin position="95"/>
        <end position="173"/>
    </location>
</feature>
<dbReference type="GO" id="GO:0009425">
    <property type="term" value="C:bacterial-type flagellum basal body"/>
    <property type="evidence" value="ECO:0007669"/>
    <property type="project" value="UniProtKB-SubCell"/>
</dbReference>